<sequence length="280" mass="30324">MKLLRYGPAGQELPGLLDAQGRIRALSPLLRDITPELLSDEALNQLRAIDPEKLPLVAGQPRLGAPVAGTRQFIAVGVNYALHAEEASMAVPKEPIVFNKSITCIGGANDDIVIPPGSKGVDWEVELGFVIGKPAYQVPKARALDYVAGYFTANDVSEREWQLQRGGQFVKGKSPPTFGPVGPWLVTRDEVPDPQNLRLNLQVNGITRQDGSTRDMLFGVAWLIEHLTGFFRLEPGDLVITGTPAGVAYGMKPPVYLQPGDVVTLEVEGLGRQTQRVRGS</sequence>
<dbReference type="PANTHER" id="PTHR42796:SF4">
    <property type="entry name" value="FUMARYLACETOACETATE HYDROLASE DOMAIN-CONTAINING PROTEIN 2A"/>
    <property type="match status" value="1"/>
</dbReference>
<keyword evidence="6" id="KW-1185">Reference proteome</keyword>
<organism evidence="5 6">
    <name type="scientific">Pseudaquabacterium inlustre</name>
    <dbReference type="NCBI Taxonomy" id="2984192"/>
    <lineage>
        <taxon>Bacteria</taxon>
        <taxon>Pseudomonadati</taxon>
        <taxon>Pseudomonadota</taxon>
        <taxon>Betaproteobacteria</taxon>
        <taxon>Burkholderiales</taxon>
        <taxon>Sphaerotilaceae</taxon>
        <taxon>Pseudaquabacterium</taxon>
    </lineage>
</organism>
<dbReference type="EMBL" id="JBBUTH010000010">
    <property type="protein sequence ID" value="MEK8053090.1"/>
    <property type="molecule type" value="Genomic_DNA"/>
</dbReference>
<accession>A0ABU9CPJ6</accession>
<dbReference type="RefSeq" id="WP_341412822.1">
    <property type="nucleotide sequence ID" value="NZ_JBBUTH010000010.1"/>
</dbReference>
<evidence type="ECO:0000256" key="2">
    <source>
        <dbReference type="ARBA" id="ARBA00010211"/>
    </source>
</evidence>
<comment type="caution">
    <text evidence="5">The sequence shown here is derived from an EMBL/GenBank/DDBJ whole genome shotgun (WGS) entry which is preliminary data.</text>
</comment>
<dbReference type="InterPro" id="IPR011234">
    <property type="entry name" value="Fumarylacetoacetase-like_C"/>
</dbReference>
<gene>
    <name evidence="5" type="ORF">AACH10_22745</name>
</gene>
<comment type="similarity">
    <text evidence="2">Belongs to the FAH family.</text>
</comment>
<dbReference type="GO" id="GO:0016787">
    <property type="term" value="F:hydrolase activity"/>
    <property type="evidence" value="ECO:0007669"/>
    <property type="project" value="UniProtKB-KW"/>
</dbReference>
<evidence type="ECO:0000313" key="5">
    <source>
        <dbReference type="EMBL" id="MEK8053090.1"/>
    </source>
</evidence>
<comment type="cofactor">
    <cofactor evidence="1">
        <name>Mg(2+)</name>
        <dbReference type="ChEBI" id="CHEBI:18420"/>
    </cofactor>
</comment>
<name>A0ABU9CPJ6_9BURK</name>
<proteinExistence type="inferred from homology"/>
<dbReference type="PANTHER" id="PTHR42796">
    <property type="entry name" value="FUMARYLACETOACETATE HYDROLASE DOMAIN-CONTAINING PROTEIN 2A-RELATED"/>
    <property type="match status" value="1"/>
</dbReference>
<evidence type="ECO:0000256" key="1">
    <source>
        <dbReference type="ARBA" id="ARBA00001946"/>
    </source>
</evidence>
<reference evidence="5 6" key="1">
    <citation type="submission" date="2024-04" db="EMBL/GenBank/DDBJ databases">
        <title>Novel species of the genus Ideonella isolated from streams.</title>
        <authorList>
            <person name="Lu H."/>
        </authorList>
    </citation>
    <scope>NUCLEOTIDE SEQUENCE [LARGE SCALE GENOMIC DNA]</scope>
    <source>
        <strain evidence="5 6">DXS22W</strain>
    </source>
</reference>
<dbReference type="SUPFAM" id="SSF56529">
    <property type="entry name" value="FAH"/>
    <property type="match status" value="1"/>
</dbReference>
<dbReference type="InterPro" id="IPR036663">
    <property type="entry name" value="Fumarylacetoacetase_C_sf"/>
</dbReference>
<protein>
    <submittedName>
        <fullName evidence="5">Fumarylacetoacetate hydrolase family protein</fullName>
    </submittedName>
</protein>
<feature type="domain" description="Fumarylacetoacetase-like C-terminal" evidence="4">
    <location>
        <begin position="73"/>
        <end position="278"/>
    </location>
</feature>
<keyword evidence="3" id="KW-0479">Metal-binding</keyword>
<evidence type="ECO:0000313" key="6">
    <source>
        <dbReference type="Proteomes" id="UP001365405"/>
    </source>
</evidence>
<evidence type="ECO:0000259" key="4">
    <source>
        <dbReference type="Pfam" id="PF01557"/>
    </source>
</evidence>
<keyword evidence="5" id="KW-0378">Hydrolase</keyword>
<dbReference type="Gene3D" id="3.90.850.10">
    <property type="entry name" value="Fumarylacetoacetase-like, C-terminal domain"/>
    <property type="match status" value="1"/>
</dbReference>
<dbReference type="Pfam" id="PF01557">
    <property type="entry name" value="FAA_hydrolase"/>
    <property type="match status" value="1"/>
</dbReference>
<dbReference type="InterPro" id="IPR051121">
    <property type="entry name" value="FAH"/>
</dbReference>
<evidence type="ECO:0000256" key="3">
    <source>
        <dbReference type="ARBA" id="ARBA00022723"/>
    </source>
</evidence>
<dbReference type="Proteomes" id="UP001365405">
    <property type="component" value="Unassembled WGS sequence"/>
</dbReference>